<name>A0A1H1S149_9BRAD</name>
<proteinExistence type="predicted"/>
<evidence type="ECO:0000313" key="5">
    <source>
        <dbReference type="Proteomes" id="UP000243904"/>
    </source>
</evidence>
<protein>
    <submittedName>
        <fullName evidence="4">Adenylate cyclase</fullName>
    </submittedName>
</protein>
<dbReference type="CDD" id="cd18774">
    <property type="entry name" value="PDC2_HK_sensor"/>
    <property type="match status" value="1"/>
</dbReference>
<feature type="domain" description="HAMP" evidence="3">
    <location>
        <begin position="373"/>
        <end position="426"/>
    </location>
</feature>
<keyword evidence="1" id="KW-0472">Membrane</keyword>
<organism evidence="4 5">
    <name type="scientific">Bradyrhizobium canariense</name>
    <dbReference type="NCBI Taxonomy" id="255045"/>
    <lineage>
        <taxon>Bacteria</taxon>
        <taxon>Pseudomonadati</taxon>
        <taxon>Pseudomonadota</taxon>
        <taxon>Alphaproteobacteria</taxon>
        <taxon>Hyphomicrobiales</taxon>
        <taxon>Nitrobacteraceae</taxon>
        <taxon>Bradyrhizobium</taxon>
    </lineage>
</organism>
<dbReference type="InterPro" id="IPR003660">
    <property type="entry name" value="HAMP_dom"/>
</dbReference>
<evidence type="ECO:0000256" key="1">
    <source>
        <dbReference type="SAM" id="Phobius"/>
    </source>
</evidence>
<keyword evidence="1" id="KW-1133">Transmembrane helix</keyword>
<dbReference type="Gene3D" id="3.30.70.1230">
    <property type="entry name" value="Nucleotide cyclase"/>
    <property type="match status" value="1"/>
</dbReference>
<dbReference type="Pfam" id="PF00211">
    <property type="entry name" value="Guanylate_cyc"/>
    <property type="match status" value="1"/>
</dbReference>
<dbReference type="PROSITE" id="PS50125">
    <property type="entry name" value="GUANYLATE_CYCLASE_2"/>
    <property type="match status" value="1"/>
</dbReference>
<dbReference type="GO" id="GO:0004016">
    <property type="term" value="F:adenylate cyclase activity"/>
    <property type="evidence" value="ECO:0007669"/>
    <property type="project" value="UniProtKB-ARBA"/>
</dbReference>
<dbReference type="GO" id="GO:0016020">
    <property type="term" value="C:membrane"/>
    <property type="evidence" value="ECO:0007669"/>
    <property type="project" value="InterPro"/>
</dbReference>
<keyword evidence="1" id="KW-0812">Transmembrane</keyword>
<keyword evidence="5" id="KW-1185">Reference proteome</keyword>
<sequence>MKNASVQFGFKTSIIALFVAIVLVIGLTLVYLSFSRITEITNSAASKFINKVAEESADRIGSQLKQVRDSVEVLKELPSIQSADIEDDRQLNELLAAMLRDNRQLFNLYVGYNDGSFIEMDAIDNAGNDARARLEAPERASFRLVVISRSDPGHIKSRRLFLSDQLETIRELAGPLDYDPRERPWYKDADRHDGSWLTGPYVFFATGKLGYTVQSTLEHGRSGVVAGDLLLNVTEELLKRERLTPSGVAFLFDDDDRILAHPNMSELLGREVSGQGIDSIPHLRKTDMAGVLKAIRAWRTSGISEQFFRDPARRLYAAAFQTIPHSGPANLRMAIVAPVDEFFANILSERGRLFALTLGFVALMVPIVFLIGSLLSRSLRRLAEETDRIQRFEPSAAPPVRSIIREIDDLGRSVSTMRTVTQTFSRFVPKRLVERLIETGTPLQLGGTRREVTLLFSDVVNFTEITEKADPTKVMQYTSRYFAAMSHEIMSHSGTVDKFIGDAIMAIWNAPADDPDHAVNACAAALAFQRANNRLNAEFEREGWPIYRTRCGLHTGDAVVGNIGSEDRMNYTALGATVNLAARLEGLNKNYGTSILVSSALKKRAESRFHFRSVDRISPKGFAEAFEIYELLSESGDGSADDTELCREWEIVYAALRNGPLVTAEAELAVFLSKYPQDKVARYHLQCCEPAPLSTPS</sequence>
<feature type="domain" description="Guanylate cyclase" evidence="2">
    <location>
        <begin position="453"/>
        <end position="585"/>
    </location>
</feature>
<reference evidence="5" key="1">
    <citation type="submission" date="2016-10" db="EMBL/GenBank/DDBJ databases">
        <authorList>
            <person name="Varghese N."/>
            <person name="Submissions S."/>
        </authorList>
    </citation>
    <scope>NUCLEOTIDE SEQUENCE [LARGE SCALE GENOMIC DNA]</scope>
    <source>
        <strain evidence="5">GAS369</strain>
    </source>
</reference>
<dbReference type="PROSITE" id="PS50885">
    <property type="entry name" value="HAMP"/>
    <property type="match status" value="1"/>
</dbReference>
<evidence type="ECO:0000313" key="4">
    <source>
        <dbReference type="EMBL" id="SDS41675.1"/>
    </source>
</evidence>
<dbReference type="SUPFAM" id="SSF55073">
    <property type="entry name" value="Nucleotide cyclase"/>
    <property type="match status" value="1"/>
</dbReference>
<dbReference type="InterPro" id="IPR029151">
    <property type="entry name" value="Sensor-like_sf"/>
</dbReference>
<evidence type="ECO:0000259" key="2">
    <source>
        <dbReference type="PROSITE" id="PS50125"/>
    </source>
</evidence>
<accession>A0A1H1S149</accession>
<feature type="transmembrane region" description="Helical" evidence="1">
    <location>
        <begin position="12"/>
        <end position="34"/>
    </location>
</feature>
<gene>
    <name evidence="4" type="ORF">SAMN05444158_1997</name>
</gene>
<dbReference type="Proteomes" id="UP000243904">
    <property type="component" value="Chromosome I"/>
</dbReference>
<dbReference type="AlphaFoldDB" id="A0A1H1S149"/>
<dbReference type="InterPro" id="IPR029787">
    <property type="entry name" value="Nucleotide_cyclase"/>
</dbReference>
<dbReference type="SMART" id="SM00044">
    <property type="entry name" value="CYCc"/>
    <property type="match status" value="1"/>
</dbReference>
<dbReference type="InterPro" id="IPR001054">
    <property type="entry name" value="A/G_cyclase"/>
</dbReference>
<dbReference type="PANTHER" id="PTHR43081">
    <property type="entry name" value="ADENYLATE CYCLASE, TERMINAL-DIFFERENTIATION SPECIFIC-RELATED"/>
    <property type="match status" value="1"/>
</dbReference>
<dbReference type="GO" id="GO:0035556">
    <property type="term" value="P:intracellular signal transduction"/>
    <property type="evidence" value="ECO:0007669"/>
    <property type="project" value="InterPro"/>
</dbReference>
<dbReference type="CDD" id="cd07302">
    <property type="entry name" value="CHD"/>
    <property type="match status" value="1"/>
</dbReference>
<dbReference type="Gene3D" id="3.30.450.20">
    <property type="entry name" value="PAS domain"/>
    <property type="match status" value="1"/>
</dbReference>
<feature type="transmembrane region" description="Helical" evidence="1">
    <location>
        <begin position="353"/>
        <end position="375"/>
    </location>
</feature>
<dbReference type="RefSeq" id="WP_146687118.1">
    <property type="nucleotide sequence ID" value="NZ_LT629750.1"/>
</dbReference>
<dbReference type="GO" id="GO:0006171">
    <property type="term" value="P:cAMP biosynthetic process"/>
    <property type="evidence" value="ECO:0007669"/>
    <property type="project" value="TreeGrafter"/>
</dbReference>
<dbReference type="SUPFAM" id="SSF103190">
    <property type="entry name" value="Sensory domain-like"/>
    <property type="match status" value="1"/>
</dbReference>
<dbReference type="PANTHER" id="PTHR43081:SF1">
    <property type="entry name" value="ADENYLATE CYCLASE, TERMINAL-DIFFERENTIATION SPECIFIC"/>
    <property type="match status" value="1"/>
</dbReference>
<dbReference type="InterPro" id="IPR050697">
    <property type="entry name" value="Adenylyl/Guanylyl_Cyclase_3/4"/>
</dbReference>
<dbReference type="EMBL" id="LT629750">
    <property type="protein sequence ID" value="SDS41675.1"/>
    <property type="molecule type" value="Genomic_DNA"/>
</dbReference>
<evidence type="ECO:0000259" key="3">
    <source>
        <dbReference type="PROSITE" id="PS50885"/>
    </source>
</evidence>